<dbReference type="Proteomes" id="UP001552299">
    <property type="component" value="Unassembled WGS sequence"/>
</dbReference>
<evidence type="ECO:0000313" key="2">
    <source>
        <dbReference type="EMBL" id="KAL0911408.1"/>
    </source>
</evidence>
<accession>A0ABD0UFG6</accession>
<feature type="region of interest" description="Disordered" evidence="1">
    <location>
        <begin position="174"/>
        <end position="194"/>
    </location>
</feature>
<gene>
    <name evidence="2" type="ORF">M5K25_019547</name>
</gene>
<organism evidence="2 3">
    <name type="scientific">Dendrobium thyrsiflorum</name>
    <name type="common">Pinecone-like raceme dendrobium</name>
    <name type="synonym">Orchid</name>
    <dbReference type="NCBI Taxonomy" id="117978"/>
    <lineage>
        <taxon>Eukaryota</taxon>
        <taxon>Viridiplantae</taxon>
        <taxon>Streptophyta</taxon>
        <taxon>Embryophyta</taxon>
        <taxon>Tracheophyta</taxon>
        <taxon>Spermatophyta</taxon>
        <taxon>Magnoliopsida</taxon>
        <taxon>Liliopsida</taxon>
        <taxon>Asparagales</taxon>
        <taxon>Orchidaceae</taxon>
        <taxon>Epidendroideae</taxon>
        <taxon>Malaxideae</taxon>
        <taxon>Dendrobiinae</taxon>
        <taxon>Dendrobium</taxon>
    </lineage>
</organism>
<name>A0ABD0UFG6_DENTH</name>
<comment type="caution">
    <text evidence="2">The sequence shown here is derived from an EMBL/GenBank/DDBJ whole genome shotgun (WGS) entry which is preliminary data.</text>
</comment>
<reference evidence="2 3" key="1">
    <citation type="journal article" date="2024" name="Plant Biotechnol. J.">
        <title>Dendrobium thyrsiflorum genome and its molecular insights into genes involved in important horticultural traits.</title>
        <authorList>
            <person name="Chen B."/>
            <person name="Wang J.Y."/>
            <person name="Zheng P.J."/>
            <person name="Li K.L."/>
            <person name="Liang Y.M."/>
            <person name="Chen X.F."/>
            <person name="Zhang C."/>
            <person name="Zhao X."/>
            <person name="He X."/>
            <person name="Zhang G.Q."/>
            <person name="Liu Z.J."/>
            <person name="Xu Q."/>
        </authorList>
    </citation>
    <scope>NUCLEOTIDE SEQUENCE [LARGE SCALE GENOMIC DNA]</scope>
    <source>
        <strain evidence="2">GZMU011</strain>
    </source>
</reference>
<protein>
    <submittedName>
        <fullName evidence="2">Uncharacterized protein</fullName>
    </submittedName>
</protein>
<dbReference type="AlphaFoldDB" id="A0ABD0UFG6"/>
<keyword evidence="3" id="KW-1185">Reference proteome</keyword>
<dbReference type="EMBL" id="JANQDX010000015">
    <property type="protein sequence ID" value="KAL0911408.1"/>
    <property type="molecule type" value="Genomic_DNA"/>
</dbReference>
<proteinExistence type="predicted"/>
<feature type="region of interest" description="Disordered" evidence="1">
    <location>
        <begin position="208"/>
        <end position="231"/>
    </location>
</feature>
<evidence type="ECO:0000313" key="3">
    <source>
        <dbReference type="Proteomes" id="UP001552299"/>
    </source>
</evidence>
<sequence length="464" mass="51939">MIPFISSHLIKVAADSSKIYHHAPPLLRAFNLSKQPFSLPHSSQDAIFCHRSSVMLTKSPFFPSLSFVPKNPPFSHLPSMTSPVSGITSDEWHDHHTSLLDRVHTHNPIPKTAQPVYDGSFSFNRESSPNSSTVAAAAADIPPTVRSSSLMQMWRELVAEAGLCPMPRTRAAVTVTPPPAEAEEPSDSSDACEESKLLAKEITGPAPAAALLPSPELSPTPSPDTGGKKLHVRERQELEDFILKLEEECRQEAAALAERHPVSQFPFRGRILILIRQRSLRQSAAIILQQWSQNLKAEILEVESNNFSLRKTHEDESQCDINKVLAEESMTGTEVQLSNSLDYILTITIDHSDIENSCLLKLISTREIEYSPEAFHTLQAFYSSSSQYEDQYESQGFSDVWDERRLWGNSLDWQKPLDSHMLPTLLDEVSSDGTKMSNEEQNVVSGEGNWLLQPFNLWRGCWQK</sequence>
<dbReference type="PANTHER" id="PTHR47820">
    <property type="entry name" value="BNAC05G24000D PROTEIN"/>
    <property type="match status" value="1"/>
</dbReference>
<feature type="compositionally biased region" description="Acidic residues" evidence="1">
    <location>
        <begin position="181"/>
        <end position="192"/>
    </location>
</feature>
<evidence type="ECO:0000256" key="1">
    <source>
        <dbReference type="SAM" id="MobiDB-lite"/>
    </source>
</evidence>
<dbReference type="PANTHER" id="PTHR47820:SF3">
    <property type="entry name" value="OS07G0499800 PROTEIN"/>
    <property type="match status" value="1"/>
</dbReference>